<sequence>MYLADGSYPLYKTGFLAVQQALSQVHIKHKCKEFNKTQGDIKFPPIKDLPSPPIFKSDNSSTLQDVGIMIIVIIIFFVVVSLTKSIVEEKELQLKVTLNLMGVGSCLQWVAWYIQTFIIFLIGSSIITLFWKLVLPNSEISFMPFTHWSMALFVLLVLSHCTICFSFLMSSLISTTYRISLVTFLALIATYLPFLILHSKGCSEGLNVFLSLFLLSGLQVLVVGICMWEDYGEGLQWGNLFETSWPGGTLSVGYILLVMILASFLSLLLCLYLEKIRPGPYGVPQPWHFPCTRCCSTESLLPYSRLFNRIFGIYSAAPDEERPDLQLIEPDPVDKIAGVQIRGLSKTFGKMEVVKNVSFDMFEGQITVLMGHNGAGKTTLISMLAGFISPTSGTALINGFDIRQERRQAQRCIGLCPQQNVLFKHLSSVSHIQLFSRLRGLRGAEVKSEVQNYLKKLNLQEKKRLAARNLSGGTQRRLSVACSLCGGVKVLICDEPSTGLDPSARRELWRLILEAKEGCTILLTTHQLDDGEVLGDRVVIISDGQLRCIGSLPFLKKQVDASCLITCEARKRCDLEKLTSLISRHVGTIQPFSIKGRDVCYKLPLSKSKYFSSLFRDLESQMNILGVRGFSLSSVSLEEIFMSFGAEDLNSRQSGGAEKRDDDDRDDDEENEVQDGNVRSCKKQWRAMMTKKVMALYDNKVYFLLLLLTPIVYYITTLMMATKPHHSGRPTFNISDYGVDKFTILLSVPVSKSYTEERRADSIASLIKGKLKLIVVSEQIKDYVDDKWKSREGRREINFVSMAIDTGDRTGLIGWVGPRHYVHAAPMILNLVYNALAQELIGPKISIEVTSVPFTLRKKEDFLISNNGDIPIYVIGYVSIAMIIFSSAVIQERVSHMKMLQEVSGLEMITYWLSHLAFDMVVFFILVLALLLPLYGYAPWYLLLCVLFFTGLAGLIFIYFLISMLSATFLAVSMILLSVIIGSLILMILGALALIFKMVYVAIYVANMHPLIAGYNCIQKCFHYMSLCGSYISEAQNPLSENLTSDEMYCINPLAFLEPRCVCVNPMTWPDMLVMLGTAIILFLLIMFFEYGSCVWYRCKGCCPYSSKGSIEDPKVSREAEKIRAMDADQIGTRALVVNGVSKKYGCDQLAVNNISFALKPSHCVGLLGPNGAGKTTTFKMIVGEHSIDKGNIYISGYSMRMKRNKAMKELGYCPQSDSFFEFLTGRQLLKVFLLIWGFPSKDLNKRCEKLADQFGFRKHLDKKITYYSGGTKRKINAAVACGANSLICLDEPSAGVDPASRRHVWTIINEVAQQGKAVLLTSHNMDEINALCSKSVILVDGSIYAMGSVQHVKNKIAKGMTLKLVVNVQPDNMVAMLTKIEDDIYMTYPNAELKEKYEFSGRLTFQISKDTSWSEIFEYVEGNRSSWHLEDYSLSQPSLEDAFEEIAEERRKKKSNQS</sequence>
<keyword evidence="4" id="KW-0067">ATP-binding</keyword>
<evidence type="ECO:0000256" key="8">
    <source>
        <dbReference type="SAM" id="Phobius"/>
    </source>
</evidence>
<gene>
    <name evidence="10" type="primary">Dmel\CG42816</name>
    <name evidence="10" type="synonym">CG32186</name>
    <name evidence="10" type="synonym">CG5587</name>
    <name evidence="10" type="synonym">CG5944</name>
    <name evidence="10" type="synonym">DmCG32186</name>
    <name evidence="10 11" type="ORF">CG42816</name>
    <name evidence="10" type="ORF">Dmel_CG42816</name>
</gene>
<dbReference type="AGR" id="FB:FBgn0261998"/>
<dbReference type="Pfam" id="PF12698">
    <property type="entry name" value="ABC2_membrane_3"/>
    <property type="match status" value="2"/>
</dbReference>
<dbReference type="Bgee" id="FBgn0261998">
    <property type="expression patterns" value="Expressed in mid-late elongation-stage spermatid (Drosophila) in testis and 9 other cell types or tissues"/>
</dbReference>
<dbReference type="PANTHER" id="PTHR19229">
    <property type="entry name" value="ATP-BINDING CASSETTE TRANSPORTER SUBFAMILY A ABCA"/>
    <property type="match status" value="1"/>
</dbReference>
<dbReference type="GO" id="GO:0005319">
    <property type="term" value="F:lipid transporter activity"/>
    <property type="evidence" value="ECO:0000318"/>
    <property type="project" value="GO_Central"/>
</dbReference>
<feature type="transmembrane region" description="Helical" evidence="8">
    <location>
        <begin position="107"/>
        <end position="131"/>
    </location>
</feature>
<evidence type="ECO:0000256" key="3">
    <source>
        <dbReference type="ARBA" id="ARBA00022741"/>
    </source>
</evidence>
<dbReference type="FunFam" id="3.40.50.300:FF:002275">
    <property type="entry name" value="ATP-binding cassette, subfamily A (ABC1), member 16"/>
    <property type="match status" value="1"/>
</dbReference>
<keyword evidence="6 8" id="KW-0472">Membrane</keyword>
<keyword evidence="3" id="KW-0547">Nucleotide-binding</keyword>
<dbReference type="PANTHER" id="PTHR19229:SF250">
    <property type="entry name" value="ABC TRANSPORTER DOMAIN-CONTAINING PROTEIN-RELATED"/>
    <property type="match status" value="1"/>
</dbReference>
<keyword evidence="12" id="KW-1185">Reference proteome</keyword>
<feature type="transmembrane region" description="Helical" evidence="8">
    <location>
        <begin position="152"/>
        <end position="173"/>
    </location>
</feature>
<feature type="transmembrane region" description="Helical" evidence="8">
    <location>
        <begin position="66"/>
        <end position="87"/>
    </location>
</feature>
<dbReference type="RefSeq" id="NP_730301.3">
    <property type="nucleotide sequence ID" value="NM_168748.4"/>
</dbReference>
<evidence type="ECO:0000256" key="7">
    <source>
        <dbReference type="SAM" id="MobiDB-lite"/>
    </source>
</evidence>
<feature type="compositionally biased region" description="Acidic residues" evidence="7">
    <location>
        <begin position="663"/>
        <end position="673"/>
    </location>
</feature>
<dbReference type="eggNOG" id="KOG0059">
    <property type="taxonomic scope" value="Eukaryota"/>
</dbReference>
<reference evidence="10 12" key="4">
    <citation type="journal article" date="2002" name="Genome Biol.">
        <title>The transposable elements of the Drosophila melanogaster euchromatin: a genomics perspective.</title>
        <authorList>
            <person name="Kaminker J.S."/>
            <person name="Bergman C.M."/>
            <person name="Kronmiller B."/>
            <person name="Carlson J."/>
            <person name="Svirskas R."/>
            <person name="Patel S."/>
            <person name="Frise E."/>
            <person name="Wheeler D.A."/>
            <person name="Lewis S.E."/>
            <person name="Rubin G.M."/>
            <person name="Ashburner M."/>
            <person name="Celniker S.E."/>
        </authorList>
    </citation>
    <scope>NUCLEOTIDE SEQUENCE [LARGE SCALE GENOMIC DNA]</scope>
    <source>
        <strain evidence="12">Berkeley</strain>
    </source>
</reference>
<dbReference type="GeneID" id="39977"/>
<dbReference type="Proteomes" id="UP000000803">
    <property type="component" value="Chromosome 3L"/>
</dbReference>
<reference evidence="10 12" key="10">
    <citation type="journal article" date="2015" name="G3 (Bethesda)">
        <title>Gene Model Annotations for Drosophila melanogaster: The Rule-Benders.</title>
        <authorList>
            <consortium name="FlyBase Consortium"/>
            <person name="Crosby M.A."/>
            <person name="Gramates L.S."/>
            <person name="Dos Santos G."/>
            <person name="Matthews B.B."/>
            <person name="St Pierre S.E."/>
            <person name="Zhou P."/>
            <person name="Schroeder A.J."/>
            <person name="Falls K."/>
            <person name="Emmert D.B."/>
            <person name="Russo S.M."/>
            <person name="Gelbart W.M."/>
            <person name="null"/>
        </authorList>
    </citation>
    <scope>NUCLEOTIDE SEQUENCE [LARGE SCALE GENOMIC DNA]</scope>
    <source>
        <strain evidence="12">Berkeley</strain>
    </source>
</reference>
<dbReference type="OMA" id="IITINTY"/>
<feature type="domain" description="ABC transporter" evidence="9">
    <location>
        <begin position="339"/>
        <end position="568"/>
    </location>
</feature>
<dbReference type="OrthoDB" id="10255969at2759"/>
<dbReference type="STRING" id="7227.FBpp0300324"/>
<dbReference type="GO" id="GO:0042626">
    <property type="term" value="F:ATPase-coupled transmembrane transporter activity"/>
    <property type="evidence" value="ECO:0000250"/>
    <property type="project" value="FlyBase"/>
</dbReference>
<reference evidence="10 12" key="5">
    <citation type="journal article" date="2002" name="Genome Biol.">
        <title>Heterochromatic sequences in a Drosophila whole-genome shotgun assembly.</title>
        <authorList>
            <person name="Hoskins R.A."/>
            <person name="Smith C.D."/>
            <person name="Carlson J.W."/>
            <person name="Carvalho A.B."/>
            <person name="Halpern A."/>
            <person name="Kaminker J.S."/>
            <person name="Kennedy C."/>
            <person name="Mungall C.J."/>
            <person name="Sullivan B.A."/>
            <person name="Sutton G.G."/>
            <person name="Yasuhara J.C."/>
            <person name="Wakimoto B.T."/>
            <person name="Myers E.W."/>
            <person name="Celniker S.E."/>
            <person name="Rubin G.M."/>
            <person name="Karpen G.H."/>
        </authorList>
    </citation>
    <scope>NUCLEOTIDE SEQUENCE [LARGE SCALE GENOMIC DNA]</scope>
    <source>
        <strain evidence="12">Berkeley</strain>
    </source>
</reference>
<evidence type="ECO:0000256" key="4">
    <source>
        <dbReference type="ARBA" id="ARBA00022840"/>
    </source>
</evidence>
<feature type="transmembrane region" description="Helical" evidence="8">
    <location>
        <begin position="209"/>
        <end position="231"/>
    </location>
</feature>
<dbReference type="FunCoup" id="Q9VVK6">
    <property type="interactions" value="37"/>
</dbReference>
<evidence type="ECO:0000256" key="5">
    <source>
        <dbReference type="ARBA" id="ARBA00022989"/>
    </source>
</evidence>
<dbReference type="InterPro" id="IPR027417">
    <property type="entry name" value="P-loop_NTPase"/>
</dbReference>
<dbReference type="Gene3D" id="3.40.50.300">
    <property type="entry name" value="P-loop containing nucleotide triphosphate hydrolases"/>
    <property type="match status" value="2"/>
</dbReference>
<dbReference type="GO" id="GO:0016887">
    <property type="term" value="F:ATP hydrolysis activity"/>
    <property type="evidence" value="ECO:0007669"/>
    <property type="project" value="InterPro"/>
</dbReference>
<dbReference type="PhylomeDB" id="Q9VVK6"/>
<dbReference type="VEuPathDB" id="VectorBase:FBgn0261998"/>
<reference evidence="10 12" key="2">
    <citation type="journal article" date="2002" name="Genome Biol.">
        <title>Finishing a whole-genome shotgun: release 3 of the Drosophila melanogaster euchromatic genome sequence.</title>
        <authorList>
            <person name="Celniker S.E."/>
            <person name="Wheeler D.A."/>
            <person name="Kronmiller B."/>
            <person name="Carlson J.W."/>
            <person name="Halpern A."/>
            <person name="Patel S."/>
            <person name="Adams M."/>
            <person name="Champe M."/>
            <person name="Dugan S.P."/>
            <person name="Frise E."/>
            <person name="Hodgson A."/>
            <person name="George R.A."/>
            <person name="Hoskins R.A."/>
            <person name="Laverty T."/>
            <person name="Muzny D.M."/>
            <person name="Nelson C.R."/>
            <person name="Pacleb J.M."/>
            <person name="Park S."/>
            <person name="Pfeiffer B.D."/>
            <person name="Richards S."/>
            <person name="Sodergren E.J."/>
            <person name="Svirskas R."/>
            <person name="Tabor P.E."/>
            <person name="Wan K."/>
            <person name="Stapleton M."/>
            <person name="Sutton G.G."/>
            <person name="Venter C."/>
            <person name="Weinstock G."/>
            <person name="Scherer S.E."/>
            <person name="Myers E.W."/>
            <person name="Gibbs R.A."/>
            <person name="Rubin G.M."/>
        </authorList>
    </citation>
    <scope>NUCLEOTIDE SEQUENCE [LARGE SCALE GENOMIC DNA]</scope>
    <source>
        <strain evidence="12">Berkeley</strain>
    </source>
</reference>
<dbReference type="InterPro" id="IPR003593">
    <property type="entry name" value="AAA+_ATPase"/>
</dbReference>
<dbReference type="IntAct" id="Q9VVK6">
    <property type="interactions" value="4"/>
</dbReference>
<evidence type="ECO:0000313" key="11">
    <source>
        <dbReference type="FlyBase" id="FBgn0261998"/>
    </source>
</evidence>
<reference evidence="10 12" key="3">
    <citation type="journal article" date="2002" name="Genome Biol.">
        <title>Annotation of the Drosophila melanogaster euchromatic genome: a systematic review.</title>
        <authorList>
            <person name="Misra S."/>
            <person name="Crosby M.A."/>
            <person name="Mungall C.J."/>
            <person name="Matthews B.B."/>
            <person name="Campbell K.S."/>
            <person name="Hradecky P."/>
            <person name="Huang Y."/>
            <person name="Kaminker J.S."/>
            <person name="Millburn G.H."/>
            <person name="Prochnik S.E."/>
            <person name="Smith C.D."/>
            <person name="Tupy J.L."/>
            <person name="Whitfied E.J."/>
            <person name="Bayraktaroglu L."/>
            <person name="Berman B.P."/>
            <person name="Bettencourt B.R."/>
            <person name="Celniker S.E."/>
            <person name="de Grey A.D."/>
            <person name="Drysdale R.A."/>
            <person name="Harris N.L."/>
            <person name="Richter J."/>
            <person name="Russo S."/>
            <person name="Schroeder A.J."/>
            <person name="Shu S.Q."/>
            <person name="Stapleton M."/>
            <person name="Yamada C."/>
            <person name="Ashburner M."/>
            <person name="Gelbart W.M."/>
            <person name="Rubin G.M."/>
            <person name="Lewis S.E."/>
        </authorList>
    </citation>
    <scope>GENOME REANNOTATION</scope>
    <source>
        <strain evidence="12">Berkeley</strain>
    </source>
</reference>
<dbReference type="GlyGen" id="Q9VVK6">
    <property type="glycosylation" value="1 site"/>
</dbReference>
<feature type="domain" description="ABC transporter" evidence="9">
    <location>
        <begin position="1136"/>
        <end position="1366"/>
    </location>
</feature>
<evidence type="ECO:0000313" key="10">
    <source>
        <dbReference type="EMBL" id="AAF49305.3"/>
    </source>
</evidence>
<evidence type="ECO:0000313" key="12">
    <source>
        <dbReference type="Proteomes" id="UP000000803"/>
    </source>
</evidence>
<evidence type="ECO:0000256" key="1">
    <source>
        <dbReference type="ARBA" id="ARBA00004141"/>
    </source>
</evidence>
<feature type="transmembrane region" description="Helical" evidence="8">
    <location>
        <begin position="969"/>
        <end position="996"/>
    </location>
</feature>
<dbReference type="GO" id="GO:0005524">
    <property type="term" value="F:ATP binding"/>
    <property type="evidence" value="ECO:0007669"/>
    <property type="project" value="UniProtKB-KW"/>
</dbReference>
<evidence type="ECO:0000259" key="9">
    <source>
        <dbReference type="PROSITE" id="PS50893"/>
    </source>
</evidence>
<dbReference type="CDD" id="cd03263">
    <property type="entry name" value="ABC_subfamily_A"/>
    <property type="match status" value="2"/>
</dbReference>
<feature type="transmembrane region" description="Helical" evidence="8">
    <location>
        <begin position="870"/>
        <end position="890"/>
    </location>
</feature>
<reference evidence="10 12" key="6">
    <citation type="journal article" date="2005" name="PLoS Comput. Biol.">
        <title>Combined evidence annotation of transposable elements in genome sequences.</title>
        <authorList>
            <person name="Quesneville H."/>
            <person name="Bergman C.M."/>
            <person name="Andrieu O."/>
            <person name="Autard D."/>
            <person name="Nouaud D."/>
            <person name="Ashburner M."/>
            <person name="Anxolabehere D."/>
        </authorList>
    </citation>
    <scope>NUCLEOTIDE SEQUENCE [LARGE SCALE GENOMIC DNA]</scope>
    <source>
        <strain evidence="12">Berkeley</strain>
    </source>
</reference>
<dbReference type="InterPro" id="IPR003439">
    <property type="entry name" value="ABC_transporter-like_ATP-bd"/>
</dbReference>
<reference evidence="10 12" key="11">
    <citation type="journal article" date="2015" name="Genome Res.">
        <title>The Release 6 reference sequence of the Drosophila melanogaster genome.</title>
        <authorList>
            <person name="Hoskins R.A."/>
            <person name="Carlson J.W."/>
            <person name="Wan K.H."/>
            <person name="Park S."/>
            <person name="Mendez I."/>
            <person name="Galle S.E."/>
            <person name="Booth B.W."/>
            <person name="Pfeiffer B.D."/>
            <person name="George R.A."/>
            <person name="Svirskas R."/>
            <person name="Krzywinski M."/>
            <person name="Schein J."/>
            <person name="Accardo M.C."/>
            <person name="Damia E."/>
            <person name="Messina G."/>
            <person name="Mendez-Lago M."/>
            <person name="de Pablos B."/>
            <person name="Demakova O.V."/>
            <person name="Andreyeva E.N."/>
            <person name="Boldyreva L.V."/>
            <person name="Marra M."/>
            <person name="Carvalho A.B."/>
            <person name="Dimitri P."/>
            <person name="Villasante A."/>
            <person name="Zhimulev I.F."/>
            <person name="Rubin G.M."/>
            <person name="Karpen G.H."/>
            <person name="Celniker S.E."/>
        </authorList>
    </citation>
    <scope>NUCLEOTIDE SEQUENCE [LARGE SCALE GENOMIC DNA]</scope>
    <source>
        <strain evidence="12">Berkeley</strain>
    </source>
</reference>
<proteinExistence type="predicted"/>
<feature type="transmembrane region" description="Helical" evidence="8">
    <location>
        <begin position="251"/>
        <end position="273"/>
    </location>
</feature>
<keyword evidence="5 8" id="KW-1133">Transmembrane helix</keyword>
<reference evidence="10 12" key="1">
    <citation type="journal article" date="2000" name="Science">
        <title>The genome sequence of Drosophila melanogaster.</title>
        <authorList>
            <person name="Adams M.D."/>
            <person name="Celniker S.E."/>
            <person name="Holt R.A."/>
            <person name="Evans C.A."/>
            <person name="Gocayne J.D."/>
            <person name="Amanatides P.G."/>
            <person name="Scherer S.E."/>
            <person name="Li P.W."/>
            <person name="Hoskins R.A."/>
            <person name="Galle R.F."/>
            <person name="George R.A."/>
            <person name="Lewis S.E."/>
            <person name="Richards S."/>
            <person name="Ashburner M."/>
            <person name="Henderson S.N."/>
            <person name="Sutton G.G."/>
            <person name="Wortman J.R."/>
            <person name="Yandell M.D."/>
            <person name="Zhang Q."/>
            <person name="Chen L.X."/>
            <person name="Brandon R.C."/>
            <person name="Rogers Y.H."/>
            <person name="Blazej R.G."/>
            <person name="Champe M."/>
            <person name="Pfeiffer B.D."/>
            <person name="Wan K.H."/>
            <person name="Doyle C."/>
            <person name="Baxter E.G."/>
            <person name="Helt G."/>
            <person name="Nelson C.R."/>
            <person name="Gabor G.L."/>
            <person name="Abril J.F."/>
            <person name="Agbayani A."/>
            <person name="An H.J."/>
            <person name="Andrews-Pfannkoch C."/>
            <person name="Baldwin D."/>
            <person name="Ballew R.M."/>
            <person name="Basu A."/>
            <person name="Baxendale J."/>
            <person name="Bayraktaroglu L."/>
            <person name="Beasley E.M."/>
            <person name="Beeson K.Y."/>
            <person name="Benos P.V."/>
            <person name="Berman B.P."/>
            <person name="Bhandari D."/>
            <person name="Bolshakov S."/>
            <person name="Borkova D."/>
            <person name="Botchan M.R."/>
            <person name="Bouck J."/>
            <person name="Brokstein P."/>
            <person name="Brottier P."/>
            <person name="Burtis K.C."/>
            <person name="Busam D.A."/>
            <person name="Butler H."/>
            <person name="Cadieu E."/>
            <person name="Center A."/>
            <person name="Chandra I."/>
            <person name="Cherry J.M."/>
            <person name="Cawley S."/>
            <person name="Dahlke C."/>
            <person name="Davenport L.B."/>
            <person name="Davies P."/>
            <person name="de Pablos B."/>
            <person name="Delcher A."/>
            <person name="Deng Z."/>
            <person name="Mays A.D."/>
            <person name="Dew I."/>
            <person name="Dietz S.M."/>
            <person name="Dodson K."/>
            <person name="Doup L.E."/>
            <person name="Downes M."/>
            <person name="Dugan-Rocha S."/>
            <person name="Dunkov B.C."/>
            <person name="Dunn P."/>
            <person name="Durbin K.J."/>
            <person name="Evangelista C.C."/>
            <person name="Ferraz C."/>
            <person name="Ferriera S."/>
            <person name="Fleischmann W."/>
            <person name="Fosler C."/>
            <person name="Gabrielian A.E."/>
            <person name="Garg N.S."/>
            <person name="Gelbart W.M."/>
            <person name="Glasser K."/>
            <person name="Glodek A."/>
            <person name="Gong F."/>
            <person name="Gorrell J.H."/>
            <person name="Gu Z."/>
            <person name="Guan P."/>
            <person name="Harris M."/>
            <person name="Harris N.L."/>
            <person name="Harvey D."/>
            <person name="Heiman T.J."/>
            <person name="Hernandez J.R."/>
            <person name="Houck J."/>
            <person name="Hostin D."/>
            <person name="Houston K.A."/>
            <person name="Howland T.J."/>
            <person name="Wei M.H."/>
            <person name="Ibegwam C."/>
            <person name="Jalali M."/>
            <person name="Kalush F."/>
            <person name="Karpen G.H."/>
            <person name="Ke Z."/>
            <person name="Kennison J.A."/>
            <person name="Ketchum K.A."/>
            <person name="Kimmel B.E."/>
            <person name="Kodira C.D."/>
            <person name="Kraft C."/>
            <person name="Kravitz S."/>
            <person name="Kulp D."/>
            <person name="Lai Z."/>
            <person name="Lasko P."/>
            <person name="Lei Y."/>
            <person name="Levitsky A.A."/>
            <person name="Li J."/>
            <person name="Li Z."/>
            <person name="Liang Y."/>
            <person name="Lin X."/>
            <person name="Liu X."/>
            <person name="Mattei B."/>
            <person name="McIntosh T.C."/>
            <person name="McLeod M.P."/>
            <person name="McPherson D."/>
            <person name="Merkulov G."/>
            <person name="Milshina N.V."/>
            <person name="Mobarry C."/>
            <person name="Morris J."/>
            <person name="Moshrefi A."/>
            <person name="Mount S.M."/>
            <person name="Moy M."/>
            <person name="Murphy B."/>
            <person name="Murphy L."/>
            <person name="Muzny D.M."/>
            <person name="Nelson D.L."/>
            <person name="Nelson D.R."/>
            <person name="Nelson K.A."/>
            <person name="Nixon K."/>
            <person name="Nusskern D.R."/>
            <person name="Pacleb J.M."/>
            <person name="Palazzolo M."/>
            <person name="Pittman G.S."/>
            <person name="Pan S."/>
            <person name="Pollard J."/>
            <person name="Puri V."/>
            <person name="Reese M.G."/>
            <person name="Reinert K."/>
            <person name="Remington K."/>
            <person name="Saunders R.D."/>
            <person name="Scheeler F."/>
            <person name="Shen H."/>
            <person name="Shue B.C."/>
            <person name="Siden-Kiamos I."/>
            <person name="Simpson M."/>
            <person name="Skupski M.P."/>
            <person name="Smith T."/>
            <person name="Spier E."/>
            <person name="Spradling A.C."/>
            <person name="Stapleton M."/>
            <person name="Strong R."/>
            <person name="Sun E."/>
            <person name="Svirskas R."/>
            <person name="Tector C."/>
            <person name="Turner R."/>
            <person name="Venter E."/>
            <person name="Wang A.H."/>
            <person name="Wang X."/>
            <person name="Wang Z.Y."/>
            <person name="Wassarman D.A."/>
            <person name="Weinstock G.M."/>
            <person name="Weissenbach J."/>
            <person name="Williams S.M."/>
            <person name="WoodageT"/>
            <person name="Worley K.C."/>
            <person name="Wu D."/>
            <person name="Yang S."/>
            <person name="Yao Q.A."/>
            <person name="Ye J."/>
            <person name="Yeh R.F."/>
            <person name="Zaveri J.S."/>
            <person name="Zhan M."/>
            <person name="Zhang G."/>
            <person name="Zhao Q."/>
            <person name="Zheng L."/>
            <person name="Zheng X.H."/>
            <person name="Zhong F.N."/>
            <person name="Zhong W."/>
            <person name="Zhou X."/>
            <person name="Zhu S."/>
            <person name="Zhu X."/>
            <person name="Smith H.O."/>
            <person name="Gibbs R.A."/>
            <person name="Myers E.W."/>
            <person name="Rubin G.M."/>
            <person name="Venter J.C."/>
        </authorList>
    </citation>
    <scope>NUCLEOTIDE SEQUENCE [LARGE SCALE GENOMIC DNA]</scope>
    <source>
        <strain evidence="12">Berkeley</strain>
    </source>
</reference>
<accession>Q9VVK6</accession>
<dbReference type="GO" id="GO:0140359">
    <property type="term" value="F:ABC-type transporter activity"/>
    <property type="evidence" value="ECO:0007669"/>
    <property type="project" value="InterPro"/>
</dbReference>
<dbReference type="EMBL" id="AE014296">
    <property type="protein sequence ID" value="AAF49305.3"/>
    <property type="molecule type" value="Genomic_DNA"/>
</dbReference>
<evidence type="ECO:0000256" key="6">
    <source>
        <dbReference type="ARBA" id="ARBA00023136"/>
    </source>
</evidence>
<feature type="transmembrane region" description="Helical" evidence="8">
    <location>
        <begin position="179"/>
        <end position="197"/>
    </location>
</feature>
<dbReference type="HOGENOM" id="CLU_000604_19_1_1"/>
<dbReference type="GO" id="GO:0016020">
    <property type="term" value="C:membrane"/>
    <property type="evidence" value="ECO:0000250"/>
    <property type="project" value="FlyBase"/>
</dbReference>
<dbReference type="UCSC" id="CG32186-RA">
    <property type="organism name" value="d. melanogaster"/>
</dbReference>
<dbReference type="SMR" id="Q9VVK6"/>
<feature type="transmembrane region" description="Helical" evidence="8">
    <location>
        <begin position="911"/>
        <end position="934"/>
    </location>
</feature>
<organism evidence="10 12">
    <name type="scientific">Drosophila melanogaster</name>
    <name type="common">Fruit fly</name>
    <dbReference type="NCBI Taxonomy" id="7227"/>
    <lineage>
        <taxon>Eukaryota</taxon>
        <taxon>Metazoa</taxon>
        <taxon>Ecdysozoa</taxon>
        <taxon>Arthropoda</taxon>
        <taxon>Hexapoda</taxon>
        <taxon>Insecta</taxon>
        <taxon>Pterygota</taxon>
        <taxon>Neoptera</taxon>
        <taxon>Endopterygota</taxon>
        <taxon>Diptera</taxon>
        <taxon>Brachycera</taxon>
        <taxon>Muscomorpha</taxon>
        <taxon>Ephydroidea</taxon>
        <taxon>Drosophilidae</taxon>
        <taxon>Drosophila</taxon>
        <taxon>Sophophora</taxon>
    </lineage>
</organism>
<dbReference type="SMART" id="SM00382">
    <property type="entry name" value="AAA"/>
    <property type="match status" value="2"/>
</dbReference>
<reference evidence="10 12" key="8">
    <citation type="journal article" date="2007" name="Science">
        <title>Sequence finishing and mapping of Drosophila melanogaster heterochromatin.</title>
        <authorList>
            <person name="Hoskins R.A."/>
            <person name="Carlson J.W."/>
            <person name="Kennedy C."/>
            <person name="Acevedo D."/>
            <person name="Evans-Holm M."/>
            <person name="Frise E."/>
            <person name="Wan K.H."/>
            <person name="Park S."/>
            <person name="Mendez-Lago M."/>
            <person name="Rossi F."/>
            <person name="Villasante A."/>
            <person name="Dimitri P."/>
            <person name="Karpen G.H."/>
            <person name="Celniker S.E."/>
        </authorList>
    </citation>
    <scope>NUCLEOTIDE SEQUENCE [LARGE SCALE GENOMIC DNA]</scope>
    <source>
        <strain evidence="12">Berkeley</strain>
    </source>
</reference>
<feature type="transmembrane region" description="Helical" evidence="8">
    <location>
        <begin position="1072"/>
        <end position="1091"/>
    </location>
</feature>
<dbReference type="FlyBase" id="FBgn0261998">
    <property type="gene designation" value="CG42816"/>
</dbReference>
<dbReference type="Pfam" id="PF23321">
    <property type="entry name" value="R1_ABCA1"/>
    <property type="match status" value="1"/>
</dbReference>
<dbReference type="InterPro" id="IPR013525">
    <property type="entry name" value="ABC2_TM"/>
</dbReference>
<dbReference type="SUPFAM" id="SSF52540">
    <property type="entry name" value="P-loop containing nucleoside triphosphate hydrolases"/>
    <property type="match status" value="2"/>
</dbReference>
<dbReference type="InterPro" id="IPR056264">
    <property type="entry name" value="R2_ABCA1-4-like"/>
</dbReference>
<feature type="transmembrane region" description="Helical" evidence="8">
    <location>
        <begin position="940"/>
        <end position="962"/>
    </location>
</feature>
<dbReference type="GO" id="GO:0006869">
    <property type="term" value="P:lipid transport"/>
    <property type="evidence" value="ECO:0000318"/>
    <property type="project" value="GO_Central"/>
</dbReference>
<feature type="region of interest" description="Disordered" evidence="7">
    <location>
        <begin position="651"/>
        <end position="677"/>
    </location>
</feature>
<dbReference type="PROSITE" id="PS50893">
    <property type="entry name" value="ABC_TRANSPORTER_2"/>
    <property type="match status" value="2"/>
</dbReference>
<dbReference type="BioGRID-ORCS" id="39977">
    <property type="hits" value="0 hits in 1 CRISPR screen"/>
</dbReference>
<dbReference type="AlphaFoldDB" id="Q9VVK6"/>
<reference evidence="10 12" key="7">
    <citation type="journal article" date="2007" name="Science">
        <title>The Release 5.1 annotation of Drosophila melanogaster heterochromatin.</title>
        <authorList>
            <person name="Smith C.D."/>
            <person name="Shu S."/>
            <person name="Mungall C.J."/>
            <person name="Karpen G.H."/>
        </authorList>
    </citation>
    <scope>NUCLEOTIDE SEQUENCE [LARGE SCALE GENOMIC DNA]</scope>
    <source>
        <strain evidence="12">Berkeley</strain>
    </source>
</reference>
<reference evidence="10 12" key="9">
    <citation type="journal article" date="2015" name="G3 (Bethesda)">
        <title>Gene Model Annotations for Drosophila melanogaster: Impact of High-Throughput Data.</title>
        <authorList>
            <consortium name="FlyBase Consortium"/>
            <person name="Matthews B.B."/>
            <person name="Dos Santos G."/>
            <person name="Crosby M.A."/>
            <person name="Emmert D.B."/>
            <person name="St Pierre S.E."/>
            <person name="Gramates L.S."/>
            <person name="Zhou P."/>
            <person name="Schroeder A.J."/>
            <person name="Falls K."/>
            <person name="Strelets V."/>
            <person name="Russo S.M."/>
            <person name="Gelbart W.M."/>
            <person name="null"/>
        </authorList>
    </citation>
    <scope>NUCLEOTIDE SEQUENCE [LARGE SCALE GENOMIC DNA]</scope>
    <source>
        <strain evidence="12">Berkeley</strain>
    </source>
</reference>
<keyword evidence="2 8" id="KW-0812">Transmembrane</keyword>
<name>Q9VVK6_DROME</name>
<comment type="subcellular location">
    <subcellularLocation>
        <location evidence="1">Membrane</location>
        <topology evidence="1">Multi-pass membrane protein</topology>
    </subcellularLocation>
</comment>
<dbReference type="InterPro" id="IPR026082">
    <property type="entry name" value="ABCA"/>
</dbReference>
<protein>
    <recommendedName>
        <fullName evidence="9">ABC transporter domain-containing protein</fullName>
    </recommendedName>
</protein>
<evidence type="ECO:0000256" key="2">
    <source>
        <dbReference type="ARBA" id="ARBA00022692"/>
    </source>
</evidence>
<dbReference type="InParanoid" id="Q9VVK6"/>
<dbReference type="PaxDb" id="7227-FBpp0300324"/>
<dbReference type="Pfam" id="PF00005">
    <property type="entry name" value="ABC_tran"/>
    <property type="match status" value="2"/>
</dbReference>
<feature type="transmembrane region" description="Helical" evidence="8">
    <location>
        <begin position="701"/>
        <end position="721"/>
    </location>
</feature>
<dbReference type="KEGG" id="dme:Dmel_CG42816"/>